<dbReference type="EMBL" id="LAZR01015710">
    <property type="protein sequence ID" value="KKM07716.1"/>
    <property type="molecule type" value="Genomic_DNA"/>
</dbReference>
<evidence type="ECO:0000313" key="1">
    <source>
        <dbReference type="EMBL" id="KKM07716.1"/>
    </source>
</evidence>
<gene>
    <name evidence="1" type="ORF">LCGC14_1731160</name>
</gene>
<protein>
    <submittedName>
        <fullName evidence="1">Uncharacterized protein</fullName>
    </submittedName>
</protein>
<proteinExistence type="predicted"/>
<name>A0A0F9JQ37_9ZZZZ</name>
<sequence>MSLATLRKSLINDVPNIPRFGVTINVNDQKCVNSIIEFEGRTYSVPMFYVVHTECGKRIRVLFQRGAYNETNSSLDRSRLRPVLVFCPKCGAMAGKHARRQLQAQGRLYGFYNPPVDLLIPNLNFTKNFIAANYIFPRGVGYNLQGEITSVDQKWAARCRDDDEILDDDEVEDEVCEAPTYHDGGF</sequence>
<reference evidence="1" key="1">
    <citation type="journal article" date="2015" name="Nature">
        <title>Complex archaea that bridge the gap between prokaryotes and eukaryotes.</title>
        <authorList>
            <person name="Spang A."/>
            <person name="Saw J.H."/>
            <person name="Jorgensen S.L."/>
            <person name="Zaremba-Niedzwiedzka K."/>
            <person name="Martijn J."/>
            <person name="Lind A.E."/>
            <person name="van Eijk R."/>
            <person name="Schleper C."/>
            <person name="Guy L."/>
            <person name="Ettema T.J."/>
        </authorList>
    </citation>
    <scope>NUCLEOTIDE SEQUENCE</scope>
</reference>
<accession>A0A0F9JQ37</accession>
<organism evidence="1">
    <name type="scientific">marine sediment metagenome</name>
    <dbReference type="NCBI Taxonomy" id="412755"/>
    <lineage>
        <taxon>unclassified sequences</taxon>
        <taxon>metagenomes</taxon>
        <taxon>ecological metagenomes</taxon>
    </lineage>
</organism>
<dbReference type="AlphaFoldDB" id="A0A0F9JQ37"/>
<comment type="caution">
    <text evidence="1">The sequence shown here is derived from an EMBL/GenBank/DDBJ whole genome shotgun (WGS) entry which is preliminary data.</text>
</comment>